<organism evidence="2">
    <name type="scientific">Myzostoma seymourcollegiorum</name>
    <name type="common">Polychaete worm</name>
    <dbReference type="NCBI Taxonomy" id="447489"/>
    <lineage>
        <taxon>Eukaryota</taxon>
        <taxon>Metazoa</taxon>
        <taxon>Spiralia</taxon>
        <taxon>Lophotrochozoa</taxon>
        <taxon>Annelida</taxon>
        <taxon>Myzostomida</taxon>
        <taxon>Myzostomatidae</taxon>
        <taxon>Myzostoma</taxon>
    </lineage>
</organism>
<proteinExistence type="predicted"/>
<evidence type="ECO:0000313" key="2">
    <source>
        <dbReference type="EMBL" id="ABR12401.1"/>
    </source>
</evidence>
<keyword evidence="1" id="KW-1133">Transmembrane helix</keyword>
<name>A6MVL4_MYZSE</name>
<gene>
    <name evidence="2" type="primary">atp8</name>
</gene>
<geneLocation type="mitochondrion" evidence="2"/>
<sequence>MPQISPMNWLMFISVMIFYITFFTIIMYWSKELKFPNLWKINL</sequence>
<feature type="transmembrane region" description="Helical" evidence="1">
    <location>
        <begin position="9"/>
        <end position="29"/>
    </location>
</feature>
<dbReference type="EMBL" id="EF506562">
    <property type="protein sequence ID" value="ABR12401.1"/>
    <property type="molecule type" value="Genomic_DNA"/>
</dbReference>
<dbReference type="AlphaFoldDB" id="A6MVL4"/>
<protein>
    <submittedName>
        <fullName evidence="2">ATP synthase F0 subunit 8</fullName>
    </submittedName>
</protein>
<keyword evidence="1" id="KW-0472">Membrane</keyword>
<accession>A6MVL4</accession>
<reference evidence="2" key="1">
    <citation type="submission" date="2007-03" db="EMBL/GenBank/DDBJ databases">
        <title>Mitochondrial genome and nuclear sequence data support Myzostomida as part of the annelid radiation.</title>
        <authorList>
            <person name="Bleidorn C."/>
            <person name="Eeckhaut I."/>
            <person name="Podsiadlowski L."/>
            <person name="Schult N."/>
            <person name="McHugh D."/>
            <person name="Halanych K.M."/>
            <person name="Milinkovitch M.C."/>
            <person name="Tiedemann R."/>
        </authorList>
    </citation>
    <scope>NUCLEOTIDE SEQUENCE</scope>
</reference>
<keyword evidence="2" id="KW-0496">Mitochondrion</keyword>
<keyword evidence="1" id="KW-0812">Transmembrane</keyword>
<evidence type="ECO:0000256" key="1">
    <source>
        <dbReference type="SAM" id="Phobius"/>
    </source>
</evidence>